<dbReference type="Gene3D" id="1.20.1530.20">
    <property type="match status" value="1"/>
</dbReference>
<keyword evidence="4" id="KW-0050">Antiport</keyword>
<keyword evidence="7" id="KW-0915">Sodium</keyword>
<protein>
    <submittedName>
        <fullName evidence="13">Na+/H+ antiporter</fullName>
    </submittedName>
</protein>
<feature type="transmembrane region" description="Helical" evidence="11">
    <location>
        <begin position="211"/>
        <end position="230"/>
    </location>
</feature>
<gene>
    <name evidence="13" type="primary">napA</name>
    <name evidence="13" type="ORF">HMPREF9088_1932</name>
</gene>
<feature type="transmembrane region" description="Helical" evidence="11">
    <location>
        <begin position="291"/>
        <end position="312"/>
    </location>
</feature>
<comment type="subcellular location">
    <subcellularLocation>
        <location evidence="1">Membrane</location>
        <topology evidence="1">Multi-pass membrane protein</topology>
    </subcellularLocation>
</comment>
<feature type="transmembrane region" description="Helical" evidence="11">
    <location>
        <begin position="112"/>
        <end position="132"/>
    </location>
</feature>
<comment type="similarity">
    <text evidence="2">Belongs to the monovalent cation:proton antiporter 2 (CPA2) transporter (TC 2.A.37) family.</text>
</comment>
<keyword evidence="8" id="KW-0406">Ion transport</keyword>
<keyword evidence="9 11" id="KW-0472">Membrane</keyword>
<dbReference type="InterPro" id="IPR038770">
    <property type="entry name" value="Na+/solute_symporter_sf"/>
</dbReference>
<dbReference type="PATRIC" id="fig|888064.11.peg.2069"/>
<keyword evidence="3" id="KW-0813">Transport</keyword>
<evidence type="ECO:0000256" key="6">
    <source>
        <dbReference type="ARBA" id="ARBA00022989"/>
    </source>
</evidence>
<keyword evidence="14" id="KW-1185">Reference proteome</keyword>
<evidence type="ECO:0000256" key="5">
    <source>
        <dbReference type="ARBA" id="ARBA00022692"/>
    </source>
</evidence>
<dbReference type="STRING" id="888064.HMPREF9088_1932"/>
<evidence type="ECO:0000256" key="1">
    <source>
        <dbReference type="ARBA" id="ARBA00004141"/>
    </source>
</evidence>
<feature type="transmembrane region" description="Helical" evidence="11">
    <location>
        <begin position="59"/>
        <end position="77"/>
    </location>
</feature>
<dbReference type="RefSeq" id="WP_007208943.1">
    <property type="nucleotide sequence ID" value="NZ_GL622241.1"/>
</dbReference>
<feature type="transmembrane region" description="Helical" evidence="11">
    <location>
        <begin position="324"/>
        <end position="343"/>
    </location>
</feature>
<evidence type="ECO:0000256" key="2">
    <source>
        <dbReference type="ARBA" id="ARBA00005551"/>
    </source>
</evidence>
<feature type="transmembrane region" description="Helical" evidence="11">
    <location>
        <begin position="180"/>
        <end position="199"/>
    </location>
</feature>
<dbReference type="EMBL" id="AEPV01000074">
    <property type="protein sequence ID" value="EFU73202.1"/>
    <property type="molecule type" value="Genomic_DNA"/>
</dbReference>
<sequence length="383" mass="40789">MEFIGQLCLILITTTLVSHGAKRIGIPGVVGQLLVGILLGAGGLKLLQSTEMIHEFSELGVIFLMFLAGVESDLALLRKYAKPAFLVAILGIILPIILGAAGTMAFAFSFKVALFSGMILAATSVSISVEVLKELRALQTKEGATILGASVVDDILVVVLFSLSLPYFQEGGTSSIPLPLLFFEQVLYFGFIFFTIRWLAPKVIAISQKLFVTGSIVIASLVLCLGMAFLADLVGLSSVIGAFFAGIAIGQTTAKEQVFKNVEIVGYSLFIPVFFVSIGLTISFQQLASQGLFIIVLLVLALVSKLAGGFIGSRLVGFSTNSSLMIGSGMISRGEMALIILQLGDKAKIVPHELFGPMVIVIIVSTLLSPFFLKYFTKKVYSA</sequence>
<feature type="domain" description="Cation/H+ exchanger transmembrane" evidence="12">
    <location>
        <begin position="12"/>
        <end position="374"/>
    </location>
</feature>
<organism evidence="13 14">
    <name type="scientific">Enterococcus italicus (strain DSM 15952 / CCUG 50447 / LMG 22039 / TP 1.5)</name>
    <dbReference type="NCBI Taxonomy" id="888064"/>
    <lineage>
        <taxon>Bacteria</taxon>
        <taxon>Bacillati</taxon>
        <taxon>Bacillota</taxon>
        <taxon>Bacilli</taxon>
        <taxon>Lactobacillales</taxon>
        <taxon>Enterococcaceae</taxon>
        <taxon>Enterococcus</taxon>
    </lineage>
</organism>
<proteinExistence type="inferred from homology"/>
<accession>E6LHU2</accession>
<feature type="transmembrane region" description="Helical" evidence="11">
    <location>
        <begin position="144"/>
        <end position="168"/>
    </location>
</feature>
<evidence type="ECO:0000256" key="8">
    <source>
        <dbReference type="ARBA" id="ARBA00023065"/>
    </source>
</evidence>
<evidence type="ECO:0000256" key="11">
    <source>
        <dbReference type="SAM" id="Phobius"/>
    </source>
</evidence>
<feature type="transmembrane region" description="Helical" evidence="11">
    <location>
        <begin position="355"/>
        <end position="373"/>
    </location>
</feature>
<reference evidence="13 14" key="1">
    <citation type="submission" date="2010-12" db="EMBL/GenBank/DDBJ databases">
        <authorList>
            <person name="Muzny D."/>
            <person name="Qin X."/>
            <person name="Deng J."/>
            <person name="Jiang H."/>
            <person name="Liu Y."/>
            <person name="Qu J."/>
            <person name="Song X.-Z."/>
            <person name="Zhang L."/>
            <person name="Thornton R."/>
            <person name="Coyle M."/>
            <person name="Francisco L."/>
            <person name="Jackson L."/>
            <person name="Javaid M."/>
            <person name="Korchina V."/>
            <person name="Kovar C."/>
            <person name="Mata R."/>
            <person name="Mathew T."/>
            <person name="Ngo R."/>
            <person name="Nguyen L."/>
            <person name="Nguyen N."/>
            <person name="Okwuonu G."/>
            <person name="Ongeri F."/>
            <person name="Pham C."/>
            <person name="Simmons D."/>
            <person name="Wilczek-Boney K."/>
            <person name="Hale W."/>
            <person name="Jakkamsetti A."/>
            <person name="Pham P."/>
            <person name="Ruth R."/>
            <person name="San Lucas F."/>
            <person name="Warren J."/>
            <person name="Zhang J."/>
            <person name="Zhao Z."/>
            <person name="Zhou C."/>
            <person name="Zhu D."/>
            <person name="Lee S."/>
            <person name="Bess C."/>
            <person name="Blankenburg K."/>
            <person name="Forbes L."/>
            <person name="Fu Q."/>
            <person name="Gubbala S."/>
            <person name="Hirani K."/>
            <person name="Jayaseelan J.C."/>
            <person name="Lara F."/>
            <person name="Munidasa M."/>
            <person name="Palculict T."/>
            <person name="Patil S."/>
            <person name="Pu L.-L."/>
            <person name="Saada N."/>
            <person name="Tang L."/>
            <person name="Weissenberger G."/>
            <person name="Zhu Y."/>
            <person name="Hemphill L."/>
            <person name="Shang Y."/>
            <person name="Youmans B."/>
            <person name="Ayvaz T."/>
            <person name="Ross M."/>
            <person name="Santibanez J."/>
            <person name="Aqrawi P."/>
            <person name="Gross S."/>
            <person name="Joshi V."/>
            <person name="Fowler G."/>
            <person name="Nazareth L."/>
            <person name="Reid J."/>
            <person name="Worley K."/>
            <person name="Petrosino J."/>
            <person name="Highlander S."/>
            <person name="Gibbs R."/>
        </authorList>
    </citation>
    <scope>NUCLEOTIDE SEQUENCE [LARGE SCALE GENOMIC DNA]</scope>
    <source>
        <strain evidence="14">DSM 15952 / CCUG 50447 / LMG 22039 / TP 1.5</strain>
    </source>
</reference>
<feature type="transmembrane region" description="Helical" evidence="11">
    <location>
        <begin position="84"/>
        <end position="106"/>
    </location>
</feature>
<keyword evidence="10" id="KW-0739">Sodium transport</keyword>
<evidence type="ECO:0000256" key="10">
    <source>
        <dbReference type="ARBA" id="ARBA00023201"/>
    </source>
</evidence>
<feature type="transmembrane region" description="Helical" evidence="11">
    <location>
        <begin position="24"/>
        <end position="47"/>
    </location>
</feature>
<dbReference type="AlphaFoldDB" id="E6LHU2"/>
<comment type="caution">
    <text evidence="13">The sequence shown here is derived from an EMBL/GenBank/DDBJ whole genome shotgun (WGS) entry which is preliminary data.</text>
</comment>
<dbReference type="eggNOG" id="COG0475">
    <property type="taxonomic scope" value="Bacteria"/>
</dbReference>
<evidence type="ECO:0000259" key="12">
    <source>
        <dbReference type="Pfam" id="PF00999"/>
    </source>
</evidence>
<dbReference type="GO" id="GO:0016020">
    <property type="term" value="C:membrane"/>
    <property type="evidence" value="ECO:0007669"/>
    <property type="project" value="UniProtKB-SubCell"/>
</dbReference>
<evidence type="ECO:0000256" key="9">
    <source>
        <dbReference type="ARBA" id="ARBA00023136"/>
    </source>
</evidence>
<dbReference type="Pfam" id="PF00999">
    <property type="entry name" value="Na_H_Exchanger"/>
    <property type="match status" value="1"/>
</dbReference>
<dbReference type="OrthoDB" id="9793589at2"/>
<evidence type="ECO:0000256" key="4">
    <source>
        <dbReference type="ARBA" id="ARBA00022449"/>
    </source>
</evidence>
<dbReference type="PANTHER" id="PTHR43562">
    <property type="entry name" value="NAPA-TYPE SODIUM/HYDROGEN ANTIPORTER"/>
    <property type="match status" value="1"/>
</dbReference>
<keyword evidence="6 11" id="KW-1133">Transmembrane helix</keyword>
<evidence type="ECO:0000313" key="14">
    <source>
        <dbReference type="Proteomes" id="UP000010296"/>
    </source>
</evidence>
<dbReference type="PANTHER" id="PTHR43562:SF3">
    <property type="entry name" value="SODIUM ION_PROTON EXCHANGER (EUROFUNG)"/>
    <property type="match status" value="1"/>
</dbReference>
<dbReference type="GO" id="GO:0015297">
    <property type="term" value="F:antiporter activity"/>
    <property type="evidence" value="ECO:0007669"/>
    <property type="project" value="UniProtKB-KW"/>
</dbReference>
<evidence type="ECO:0000313" key="13">
    <source>
        <dbReference type="EMBL" id="EFU73202.1"/>
    </source>
</evidence>
<dbReference type="GO" id="GO:1902600">
    <property type="term" value="P:proton transmembrane transport"/>
    <property type="evidence" value="ECO:0007669"/>
    <property type="project" value="InterPro"/>
</dbReference>
<feature type="transmembrane region" description="Helical" evidence="11">
    <location>
        <begin position="264"/>
        <end position="285"/>
    </location>
</feature>
<dbReference type="InterPro" id="IPR006153">
    <property type="entry name" value="Cation/H_exchanger_TM"/>
</dbReference>
<dbReference type="HOGENOM" id="CLU_005126_7_1_9"/>
<dbReference type="GO" id="GO:0006814">
    <property type="term" value="P:sodium ion transport"/>
    <property type="evidence" value="ECO:0007669"/>
    <property type="project" value="UniProtKB-KW"/>
</dbReference>
<evidence type="ECO:0000256" key="3">
    <source>
        <dbReference type="ARBA" id="ARBA00022448"/>
    </source>
</evidence>
<keyword evidence="5 11" id="KW-0812">Transmembrane</keyword>
<dbReference type="Proteomes" id="UP000010296">
    <property type="component" value="Unassembled WGS sequence"/>
</dbReference>
<feature type="transmembrane region" description="Helical" evidence="11">
    <location>
        <begin position="236"/>
        <end position="252"/>
    </location>
</feature>
<evidence type="ECO:0000256" key="7">
    <source>
        <dbReference type="ARBA" id="ARBA00023053"/>
    </source>
</evidence>
<name>E6LHU2_ENTI1</name>